<proteinExistence type="predicted"/>
<evidence type="ECO:0000313" key="3">
    <source>
        <dbReference type="EMBL" id="GFE11628.1"/>
    </source>
</evidence>
<feature type="region of interest" description="Disordered" evidence="1">
    <location>
        <begin position="185"/>
        <end position="214"/>
    </location>
</feature>
<protein>
    <submittedName>
        <fullName evidence="3">Mobilization protein</fullName>
    </submittedName>
</protein>
<gene>
    <name evidence="3" type="ORF">Scani_78960</name>
</gene>
<evidence type="ECO:0000259" key="2">
    <source>
        <dbReference type="Pfam" id="PF03432"/>
    </source>
</evidence>
<evidence type="ECO:0000313" key="4">
    <source>
        <dbReference type="Proteomes" id="UP000435837"/>
    </source>
</evidence>
<dbReference type="Proteomes" id="UP000435837">
    <property type="component" value="Unassembled WGS sequence"/>
</dbReference>
<comment type="caution">
    <text evidence="3">The sequence shown here is derived from an EMBL/GenBank/DDBJ whole genome shotgun (WGS) entry which is preliminary data.</text>
</comment>
<feature type="domain" description="MobA/VirD2-like nuclease" evidence="2">
    <location>
        <begin position="78"/>
        <end position="180"/>
    </location>
</feature>
<reference evidence="3 4" key="1">
    <citation type="submission" date="2019-12" db="EMBL/GenBank/DDBJ databases">
        <title>Whole genome shotgun sequence of Streptomyces caniferus NBRC 15389.</title>
        <authorList>
            <person name="Ichikawa N."/>
            <person name="Kimura A."/>
            <person name="Kitahashi Y."/>
            <person name="Komaki H."/>
            <person name="Tamura T."/>
        </authorList>
    </citation>
    <scope>NUCLEOTIDE SEQUENCE [LARGE SCALE GENOMIC DNA]</scope>
    <source>
        <strain evidence="3 4">NBRC 15389</strain>
    </source>
</reference>
<dbReference type="EMBL" id="BLIN01000007">
    <property type="protein sequence ID" value="GFE11628.1"/>
    <property type="molecule type" value="Genomic_DNA"/>
</dbReference>
<evidence type="ECO:0000256" key="1">
    <source>
        <dbReference type="SAM" id="MobiDB-lite"/>
    </source>
</evidence>
<organism evidence="3 4">
    <name type="scientific">Streptomyces caniferus</name>
    <dbReference type="NCBI Taxonomy" id="285557"/>
    <lineage>
        <taxon>Bacteria</taxon>
        <taxon>Bacillati</taxon>
        <taxon>Actinomycetota</taxon>
        <taxon>Actinomycetes</taxon>
        <taxon>Kitasatosporales</taxon>
        <taxon>Streptomycetaceae</taxon>
        <taxon>Streptomyces</taxon>
    </lineage>
</organism>
<dbReference type="InterPro" id="IPR005094">
    <property type="entry name" value="Endonuclease_MobA/VirD2"/>
</dbReference>
<sequence length="585" mass="63627">MRPINSSSRTEADTAMVPRIHKRGKRTIGILFYLYGPGKAEEHTDPHLVASWDLCAPDPGRDDTATLKQLQQLLDQPVENVDQAERPEKHVWHLSVRNGPDDRILSEEEWGDVARRMVAAAGIDDPEEGAGCRWVAVRHADDHIHIVATVVREDGYRPRLNNDAIRVQDEARLLEAELGLRRLNTGDGTAAKRPTSAERHKAERQGRERTAREELRETVRRAVAGAAGETEFFDRLAAAGLLIRRRVAPSGDLLGYKVALPDDLNKDGEPVFYPGVRLAPDLSLPRIRERWSADHPDPAPSPGTPGRATPDNNPSAARRRTASAAWAALPIVEQGDDAVAAAHIAATGEVLDALAKTSAAHTRHELRDAAFEFERASRSHIRAERGHDRALRQAARDLVNGGPALGRGEDGATTAMAIDMLVFLITAAMHWHAKKGHAQQAEAARQATEHLRSAYQAAAAHPLGTLYQRGRRLASPLVQRQTSVLRQTLPKLAEQVLAEPGWYALAATLADAEAAGHDPASLLTDAAGRRELGTADSVADVLVWRLRQTADLPADTSGTADVHAAERSPHPAGQRTPGRSGHRRG</sequence>
<dbReference type="AlphaFoldDB" id="A0A640SKK7"/>
<name>A0A640SKK7_9ACTN</name>
<dbReference type="Pfam" id="PF03432">
    <property type="entry name" value="Relaxase"/>
    <property type="match status" value="1"/>
</dbReference>
<feature type="region of interest" description="Disordered" evidence="1">
    <location>
        <begin position="554"/>
        <end position="585"/>
    </location>
</feature>
<feature type="compositionally biased region" description="Basic and acidic residues" evidence="1">
    <location>
        <begin position="195"/>
        <end position="214"/>
    </location>
</feature>
<accession>A0A640SKK7</accession>
<feature type="region of interest" description="Disordered" evidence="1">
    <location>
        <begin position="291"/>
        <end position="320"/>
    </location>
</feature>